<dbReference type="InterPro" id="IPR002347">
    <property type="entry name" value="SDR_fam"/>
</dbReference>
<comment type="similarity">
    <text evidence="1 4">Belongs to the short-chain dehydrogenases/reductases (SDR) family.</text>
</comment>
<proteinExistence type="inferred from homology"/>
<keyword evidence="6" id="KW-1185">Reference proteome</keyword>
<dbReference type="GO" id="GO:0016616">
    <property type="term" value="F:oxidoreductase activity, acting on the CH-OH group of donors, NAD or NADP as acceptor"/>
    <property type="evidence" value="ECO:0007669"/>
    <property type="project" value="InterPro"/>
</dbReference>
<dbReference type="OrthoDB" id="5786478at2"/>
<dbReference type="InterPro" id="IPR036291">
    <property type="entry name" value="NAD(P)-bd_dom_sf"/>
</dbReference>
<dbReference type="InterPro" id="IPR045313">
    <property type="entry name" value="CBR1-like"/>
</dbReference>
<dbReference type="KEGG" id="pgin:FRZ67_20045"/>
<dbReference type="Gene3D" id="3.40.50.720">
    <property type="entry name" value="NAD(P)-binding Rossmann-like Domain"/>
    <property type="match status" value="1"/>
</dbReference>
<gene>
    <name evidence="5" type="ORF">FRZ67_20045</name>
</gene>
<dbReference type="PRINTS" id="PR00081">
    <property type="entry name" value="GDHRDH"/>
</dbReference>
<dbReference type="CDD" id="cd05324">
    <property type="entry name" value="carb_red_PTCR-like_SDR_c"/>
    <property type="match status" value="1"/>
</dbReference>
<dbReference type="Proteomes" id="UP000321533">
    <property type="component" value="Chromosome"/>
</dbReference>
<evidence type="ECO:0000256" key="3">
    <source>
        <dbReference type="ARBA" id="ARBA00023002"/>
    </source>
</evidence>
<protein>
    <submittedName>
        <fullName evidence="5">SDR family oxidoreductase</fullName>
    </submittedName>
</protein>
<dbReference type="PRINTS" id="PR00080">
    <property type="entry name" value="SDRFAMILY"/>
</dbReference>
<evidence type="ECO:0000256" key="1">
    <source>
        <dbReference type="ARBA" id="ARBA00006484"/>
    </source>
</evidence>
<organism evidence="5 6">
    <name type="scientific">Panacibacter ginsenosidivorans</name>
    <dbReference type="NCBI Taxonomy" id="1813871"/>
    <lineage>
        <taxon>Bacteria</taxon>
        <taxon>Pseudomonadati</taxon>
        <taxon>Bacteroidota</taxon>
        <taxon>Chitinophagia</taxon>
        <taxon>Chitinophagales</taxon>
        <taxon>Chitinophagaceae</taxon>
        <taxon>Panacibacter</taxon>
    </lineage>
</organism>
<reference evidence="5 6" key="1">
    <citation type="journal article" date="2016" name="Int. J. Syst. Evol. Microbiol.">
        <title>Panacibacter ginsenosidivorans gen. nov., sp. nov., with ginsenoside converting activity isolated from soil of a ginseng field.</title>
        <authorList>
            <person name="Siddiqi M.Z."/>
            <person name="Muhammad Shafi S."/>
            <person name="Choi K.D."/>
            <person name="Im W.T."/>
        </authorList>
    </citation>
    <scope>NUCLEOTIDE SEQUENCE [LARGE SCALE GENOMIC DNA]</scope>
    <source>
        <strain evidence="5 6">Gsoil1550</strain>
    </source>
</reference>
<evidence type="ECO:0000256" key="2">
    <source>
        <dbReference type="ARBA" id="ARBA00022857"/>
    </source>
</evidence>
<dbReference type="PANTHER" id="PTHR43490:SF99">
    <property type="entry name" value="SHORT-CHAIN DEHYDROGENASE_REDUCTASE"/>
    <property type="match status" value="1"/>
</dbReference>
<evidence type="ECO:0000313" key="5">
    <source>
        <dbReference type="EMBL" id="QEC69481.1"/>
    </source>
</evidence>
<dbReference type="EMBL" id="CP042435">
    <property type="protein sequence ID" value="QEC69481.1"/>
    <property type="molecule type" value="Genomic_DNA"/>
</dbReference>
<accession>A0A5B8VER5</accession>
<name>A0A5B8VER5_9BACT</name>
<dbReference type="Pfam" id="PF00106">
    <property type="entry name" value="adh_short"/>
    <property type="match status" value="1"/>
</dbReference>
<dbReference type="SUPFAM" id="SSF51735">
    <property type="entry name" value="NAD(P)-binding Rossmann-fold domains"/>
    <property type="match status" value="1"/>
</dbReference>
<sequence>MSQKVALVTGANKGIGYETAKQLAKEGVTVIAAARNEAKGKAAAEELKQQGLNVEFLKLDVDNDADIDAAYNYIDNKYGKLDILINNAGIQVESNSWAENTAENIGEQVLRETLDTNFFSVVKLTNKLLPLIKKSKAGRIVNLSSILGSLNLHADPTSPIYDSKLFAYDTSKTALNSYTVHLAHALKNTGIKVNAAHPGWVKTDMGTDAAPMNVQDGAKTSVELALIDDNGPNGKYLHLGQELPW</sequence>
<evidence type="ECO:0000313" key="6">
    <source>
        <dbReference type="Proteomes" id="UP000321533"/>
    </source>
</evidence>
<evidence type="ECO:0000256" key="4">
    <source>
        <dbReference type="RuleBase" id="RU000363"/>
    </source>
</evidence>
<keyword evidence="2" id="KW-0521">NADP</keyword>
<keyword evidence="3" id="KW-0560">Oxidoreductase</keyword>
<dbReference type="PANTHER" id="PTHR43490">
    <property type="entry name" value="(+)-NEOMENTHOL DEHYDROGENASE"/>
    <property type="match status" value="1"/>
</dbReference>
<dbReference type="AlphaFoldDB" id="A0A5B8VER5"/>
<dbReference type="RefSeq" id="WP_147192358.1">
    <property type="nucleotide sequence ID" value="NZ_CP042435.1"/>
</dbReference>